<feature type="compositionally biased region" description="Low complexity" evidence="1">
    <location>
        <begin position="20"/>
        <end position="31"/>
    </location>
</feature>
<proteinExistence type="predicted"/>
<dbReference type="Proteomes" id="UP000077202">
    <property type="component" value="Unassembled WGS sequence"/>
</dbReference>
<keyword evidence="3" id="KW-1185">Reference proteome</keyword>
<protein>
    <submittedName>
        <fullName evidence="2">Uncharacterized protein</fullName>
    </submittedName>
</protein>
<reference evidence="2" key="1">
    <citation type="submission" date="2016-03" db="EMBL/GenBank/DDBJ databases">
        <title>Mechanisms controlling the formation of the plant cell surface in tip-growing cells are functionally conserved among land plants.</title>
        <authorList>
            <person name="Honkanen S."/>
            <person name="Jones V.A."/>
            <person name="Morieri G."/>
            <person name="Champion C."/>
            <person name="Hetherington A.J."/>
            <person name="Kelly S."/>
            <person name="Saint-Marcoux D."/>
            <person name="Proust H."/>
            <person name="Prescott H."/>
            <person name="Dolan L."/>
        </authorList>
    </citation>
    <scope>NUCLEOTIDE SEQUENCE [LARGE SCALE GENOMIC DNA]</scope>
    <source>
        <tissue evidence="2">Whole gametophyte</tissue>
    </source>
</reference>
<evidence type="ECO:0000313" key="2">
    <source>
        <dbReference type="EMBL" id="OAE35222.1"/>
    </source>
</evidence>
<name>A0A176WSG7_MARPO</name>
<organism evidence="2 3">
    <name type="scientific">Marchantia polymorpha subsp. ruderalis</name>
    <dbReference type="NCBI Taxonomy" id="1480154"/>
    <lineage>
        <taxon>Eukaryota</taxon>
        <taxon>Viridiplantae</taxon>
        <taxon>Streptophyta</taxon>
        <taxon>Embryophyta</taxon>
        <taxon>Marchantiophyta</taxon>
        <taxon>Marchantiopsida</taxon>
        <taxon>Marchantiidae</taxon>
        <taxon>Marchantiales</taxon>
        <taxon>Marchantiaceae</taxon>
        <taxon>Marchantia</taxon>
    </lineage>
</organism>
<sequence>MRATLKTQDEEQNRSIASSEEGMPGPEGTMEVSTSSPVIEIVGRCQVKKYHGSFPQSKLDILHIDPTYAHVLLVANMIEGCRSHWNTDVSTDSKALSSPDL</sequence>
<dbReference type="EMBL" id="LVLJ01000223">
    <property type="protein sequence ID" value="OAE35222.1"/>
    <property type="molecule type" value="Genomic_DNA"/>
</dbReference>
<evidence type="ECO:0000256" key="1">
    <source>
        <dbReference type="SAM" id="MobiDB-lite"/>
    </source>
</evidence>
<accession>A0A176WSG7</accession>
<gene>
    <name evidence="2" type="ORF">AXG93_3823s1050</name>
</gene>
<dbReference type="AlphaFoldDB" id="A0A176WSG7"/>
<feature type="region of interest" description="Disordered" evidence="1">
    <location>
        <begin position="1"/>
        <end position="34"/>
    </location>
</feature>
<comment type="caution">
    <text evidence="2">The sequence shown here is derived from an EMBL/GenBank/DDBJ whole genome shotgun (WGS) entry which is preliminary data.</text>
</comment>
<evidence type="ECO:0000313" key="3">
    <source>
        <dbReference type="Proteomes" id="UP000077202"/>
    </source>
</evidence>